<dbReference type="OrthoDB" id="9803988at2"/>
<evidence type="ECO:0000313" key="8">
    <source>
        <dbReference type="Proteomes" id="UP000321389"/>
    </source>
</evidence>
<gene>
    <name evidence="7" type="ORF">FQ775_04010</name>
</gene>
<feature type="domain" description="Solute-binding protein family 5" evidence="6">
    <location>
        <begin position="79"/>
        <end position="428"/>
    </location>
</feature>
<evidence type="ECO:0000256" key="5">
    <source>
        <dbReference type="SAM" id="SignalP"/>
    </source>
</evidence>
<dbReference type="PANTHER" id="PTHR30290">
    <property type="entry name" value="PERIPLASMIC BINDING COMPONENT OF ABC TRANSPORTER"/>
    <property type="match status" value="1"/>
</dbReference>
<dbReference type="Gene3D" id="3.10.105.10">
    <property type="entry name" value="Dipeptide-binding Protein, Domain 3"/>
    <property type="match status" value="1"/>
</dbReference>
<dbReference type="GO" id="GO:0015833">
    <property type="term" value="P:peptide transport"/>
    <property type="evidence" value="ECO:0007669"/>
    <property type="project" value="TreeGrafter"/>
</dbReference>
<keyword evidence="3" id="KW-0813">Transport</keyword>
<dbReference type="InterPro" id="IPR030678">
    <property type="entry name" value="Peptide/Ni-bd"/>
</dbReference>
<evidence type="ECO:0000256" key="4">
    <source>
        <dbReference type="ARBA" id="ARBA00022729"/>
    </source>
</evidence>
<dbReference type="Proteomes" id="UP000321389">
    <property type="component" value="Chromosome"/>
</dbReference>
<keyword evidence="4 5" id="KW-0732">Signal</keyword>
<dbReference type="InterPro" id="IPR039424">
    <property type="entry name" value="SBP_5"/>
</dbReference>
<dbReference type="RefSeq" id="WP_146298257.1">
    <property type="nucleotide sequence ID" value="NZ_CP042301.2"/>
</dbReference>
<reference evidence="7" key="1">
    <citation type="submission" date="2020-04" db="EMBL/GenBank/DDBJ databases">
        <title>Nitratireductor sp. nov. isolated from mangrove soil.</title>
        <authorList>
            <person name="Ye Y."/>
        </authorList>
    </citation>
    <scope>NUCLEOTIDE SEQUENCE</scope>
    <source>
        <strain evidence="7">SY7</strain>
    </source>
</reference>
<dbReference type="AlphaFoldDB" id="A0A5B8KVN2"/>
<dbReference type="InterPro" id="IPR000914">
    <property type="entry name" value="SBP_5_dom"/>
</dbReference>
<evidence type="ECO:0000259" key="6">
    <source>
        <dbReference type="Pfam" id="PF00496"/>
    </source>
</evidence>
<feature type="chain" id="PRO_5023091348" description="Solute-binding protein family 5 domain-containing protein" evidence="5">
    <location>
        <begin position="24"/>
        <end position="512"/>
    </location>
</feature>
<feature type="signal peptide" evidence="5">
    <location>
        <begin position="1"/>
        <end position="23"/>
    </location>
</feature>
<protein>
    <recommendedName>
        <fullName evidence="6">Solute-binding protein family 5 domain-containing protein</fullName>
    </recommendedName>
</protein>
<dbReference type="Gene3D" id="3.40.190.10">
    <property type="entry name" value="Periplasmic binding protein-like II"/>
    <property type="match status" value="1"/>
</dbReference>
<sequence>MIRKNFLSALSVAASTLSLSVAAWTSDALGQEKNTLNVVQAAVVNMLEPDFESARPSLRISSEIVEAITKYVWDGKNYELHPGLAERWEQVDDYSWRFYLRPGVEFTNGEPLTAEAVRFTKDVYMENKRSGPPLVGDLEIKVVDDLTFDVITKVPNLPTVPAQLSFLYVYPPAYFAQVKTQGFGNAPIGTGPFMLDNWQKGVAITLKPNPDYWGTKPEISKVVYRSIPDDMTRVAELQAGSADVVADLSPTLAPLVEALPEAEVKRIPSQRRIFFFVSAKHKPTDDVRIRQAIAHAIDRNAIVNSLLAQDAVPLKGIFLPGEIGYEASFEGIPYDPEKAKALLVEAGFADGVTIDLHFTQDGSVMEPYVAQAVQAQLAAVGITANLDSAAQSIMIQKYGAGDSTGMSLASYAPIYADSSFLVSRAYFASTSRYGGYLESDDKRLDEMGAAANLTTDTDFRQKTYAEIEKHVIVDKAYWVPLYQLVDSYGVSKKIDWDPRPDQNYDFGAASVR</sequence>
<dbReference type="Gene3D" id="3.90.76.10">
    <property type="entry name" value="Dipeptide-binding Protein, Domain 1"/>
    <property type="match status" value="1"/>
</dbReference>
<dbReference type="KEGG" id="niy:FQ775_04010"/>
<evidence type="ECO:0000313" key="7">
    <source>
        <dbReference type="EMBL" id="QDY99601.1"/>
    </source>
</evidence>
<comment type="similarity">
    <text evidence="2">Belongs to the bacterial solute-binding protein 5 family.</text>
</comment>
<evidence type="ECO:0000256" key="3">
    <source>
        <dbReference type="ARBA" id="ARBA00022448"/>
    </source>
</evidence>
<accession>A0A5B8KVN2</accession>
<evidence type="ECO:0000256" key="1">
    <source>
        <dbReference type="ARBA" id="ARBA00004418"/>
    </source>
</evidence>
<name>A0A5B8KVN2_9HYPH</name>
<comment type="subcellular location">
    <subcellularLocation>
        <location evidence="1">Periplasm</location>
    </subcellularLocation>
</comment>
<dbReference type="Pfam" id="PF00496">
    <property type="entry name" value="SBP_bac_5"/>
    <property type="match status" value="1"/>
</dbReference>
<organism evidence="7 8">
    <name type="scientific">Nitratireductor mangrovi</name>
    <dbReference type="NCBI Taxonomy" id="2599600"/>
    <lineage>
        <taxon>Bacteria</taxon>
        <taxon>Pseudomonadati</taxon>
        <taxon>Pseudomonadota</taxon>
        <taxon>Alphaproteobacteria</taxon>
        <taxon>Hyphomicrobiales</taxon>
        <taxon>Phyllobacteriaceae</taxon>
        <taxon>Nitratireductor</taxon>
    </lineage>
</organism>
<dbReference type="GO" id="GO:0030288">
    <property type="term" value="C:outer membrane-bounded periplasmic space"/>
    <property type="evidence" value="ECO:0007669"/>
    <property type="project" value="UniProtKB-ARBA"/>
</dbReference>
<dbReference type="PIRSF" id="PIRSF002741">
    <property type="entry name" value="MppA"/>
    <property type="match status" value="1"/>
</dbReference>
<keyword evidence="8" id="KW-1185">Reference proteome</keyword>
<dbReference type="SUPFAM" id="SSF53850">
    <property type="entry name" value="Periplasmic binding protein-like II"/>
    <property type="match status" value="1"/>
</dbReference>
<proteinExistence type="inferred from homology"/>
<dbReference type="EMBL" id="CP042301">
    <property type="protein sequence ID" value="QDY99601.1"/>
    <property type="molecule type" value="Genomic_DNA"/>
</dbReference>
<dbReference type="GO" id="GO:0043190">
    <property type="term" value="C:ATP-binding cassette (ABC) transporter complex"/>
    <property type="evidence" value="ECO:0007669"/>
    <property type="project" value="InterPro"/>
</dbReference>
<dbReference type="GO" id="GO:1904680">
    <property type="term" value="F:peptide transmembrane transporter activity"/>
    <property type="evidence" value="ECO:0007669"/>
    <property type="project" value="TreeGrafter"/>
</dbReference>
<evidence type="ECO:0000256" key="2">
    <source>
        <dbReference type="ARBA" id="ARBA00005695"/>
    </source>
</evidence>
<dbReference type="PANTHER" id="PTHR30290:SF10">
    <property type="entry name" value="PERIPLASMIC OLIGOPEPTIDE-BINDING PROTEIN-RELATED"/>
    <property type="match status" value="1"/>
</dbReference>